<evidence type="ECO:0000256" key="3">
    <source>
        <dbReference type="ARBA" id="ARBA00022729"/>
    </source>
</evidence>
<keyword evidence="5" id="KW-0472">Membrane</keyword>
<dbReference type="InterPro" id="IPR006059">
    <property type="entry name" value="SBP"/>
</dbReference>
<dbReference type="Pfam" id="PF13416">
    <property type="entry name" value="SBP_bac_8"/>
    <property type="match status" value="1"/>
</dbReference>
<dbReference type="EMBL" id="JADGJH010000946">
    <property type="protein sequence ID" value="KAJ3120659.1"/>
    <property type="molecule type" value="Genomic_DNA"/>
</dbReference>
<dbReference type="SUPFAM" id="SSF53850">
    <property type="entry name" value="Periplasmic binding protein-like II"/>
    <property type="match status" value="1"/>
</dbReference>
<keyword evidence="2" id="KW-0813">Transport</keyword>
<evidence type="ECO:0000256" key="4">
    <source>
        <dbReference type="SAM" id="MobiDB-lite"/>
    </source>
</evidence>
<dbReference type="PANTHER" id="PTHR43649">
    <property type="entry name" value="ARABINOSE-BINDING PROTEIN-RELATED"/>
    <property type="match status" value="1"/>
</dbReference>
<protein>
    <recommendedName>
        <fullName evidence="8">Periplasmic binding protein-like II</fullName>
    </recommendedName>
</protein>
<comment type="caution">
    <text evidence="6">The sequence shown here is derived from an EMBL/GenBank/DDBJ whole genome shotgun (WGS) entry which is preliminary data.</text>
</comment>
<evidence type="ECO:0000256" key="5">
    <source>
        <dbReference type="SAM" id="Phobius"/>
    </source>
</evidence>
<evidence type="ECO:0000256" key="2">
    <source>
        <dbReference type="ARBA" id="ARBA00022448"/>
    </source>
</evidence>
<evidence type="ECO:0000313" key="6">
    <source>
        <dbReference type="EMBL" id="KAJ3120659.1"/>
    </source>
</evidence>
<dbReference type="PANTHER" id="PTHR43649:SF34">
    <property type="entry name" value="ABC TRANSPORTER PERIPLASMIC-BINDING PROTEIN YCJN-RELATED"/>
    <property type="match status" value="1"/>
</dbReference>
<feature type="transmembrane region" description="Helical" evidence="5">
    <location>
        <begin position="443"/>
        <end position="460"/>
    </location>
</feature>
<dbReference type="AlphaFoldDB" id="A0AAD5SZF2"/>
<keyword evidence="3" id="KW-0732">Signal</keyword>
<accession>A0AAD5SZF2</accession>
<dbReference type="InterPro" id="IPR050490">
    <property type="entry name" value="Bact_solute-bd_prot1"/>
</dbReference>
<sequence>MTNDQATSSYGEYISKSIKLLESSTENNNSYLKIDVKQFPVGQDYNVYLSQVRSACNQKIGALFDVVMLEATVLGDLADCLVDLSKWDQYITNGFSAGFLTNSYVNGRLVSLPTEADLGVIYFNAEVLARYSSQGPPYSFDDIESMATAVLTALRAVDNYGFSGYTAQFAGEYLTAQVAEWLRGYNNSAIIDPTTGYVAIETNSVAEVIQRISEWTTTNIIDPNDFLNPAVSTYQTSSGIAAAMTNDPSVVRFAAGNSLFLRHWASTYPILLSALSFDWGVGPVVGWDSHMNVGAVGGWGFGVYKYSTNPTAAVKVVNWLASKGMQRSAVVRDGLNIIPTRQDLYSDSAVCTHIGQDLCDIFRNATPALRPSSLVGHHYNNVSNIISSQMATFFMTSETIVDAITNLAAELLIELNQTRVSNTISVDPSAVGKKIPTHMQAQLMGLAGVILITCVTVYMLKRRQIDDGIKDASEKIKTLAQAAKQEVIMKTQRRADLDFGANEFAHLDEEIDSDDKVAPLSQKGGKSGRGYSIVGAEKDDFI</sequence>
<evidence type="ECO:0000313" key="7">
    <source>
        <dbReference type="Proteomes" id="UP001211907"/>
    </source>
</evidence>
<evidence type="ECO:0008006" key="8">
    <source>
        <dbReference type="Google" id="ProtNLM"/>
    </source>
</evidence>
<dbReference type="Proteomes" id="UP001211907">
    <property type="component" value="Unassembled WGS sequence"/>
</dbReference>
<evidence type="ECO:0000256" key="1">
    <source>
        <dbReference type="ARBA" id="ARBA00008520"/>
    </source>
</evidence>
<keyword evidence="7" id="KW-1185">Reference proteome</keyword>
<keyword evidence="5" id="KW-1133">Transmembrane helix</keyword>
<comment type="similarity">
    <text evidence="1">Belongs to the bacterial solute-binding protein 1 family.</text>
</comment>
<dbReference type="Gene3D" id="3.40.190.10">
    <property type="entry name" value="Periplasmic binding protein-like II"/>
    <property type="match status" value="1"/>
</dbReference>
<organism evidence="6 7">
    <name type="scientific">Physocladia obscura</name>
    <dbReference type="NCBI Taxonomy" id="109957"/>
    <lineage>
        <taxon>Eukaryota</taxon>
        <taxon>Fungi</taxon>
        <taxon>Fungi incertae sedis</taxon>
        <taxon>Chytridiomycota</taxon>
        <taxon>Chytridiomycota incertae sedis</taxon>
        <taxon>Chytridiomycetes</taxon>
        <taxon>Chytridiales</taxon>
        <taxon>Chytriomycetaceae</taxon>
        <taxon>Physocladia</taxon>
    </lineage>
</organism>
<reference evidence="6" key="1">
    <citation type="submission" date="2020-05" db="EMBL/GenBank/DDBJ databases">
        <title>Phylogenomic resolution of chytrid fungi.</title>
        <authorList>
            <person name="Stajich J.E."/>
            <person name="Amses K."/>
            <person name="Simmons R."/>
            <person name="Seto K."/>
            <person name="Myers J."/>
            <person name="Bonds A."/>
            <person name="Quandt C.A."/>
            <person name="Barry K."/>
            <person name="Liu P."/>
            <person name="Grigoriev I."/>
            <person name="Longcore J.E."/>
            <person name="James T.Y."/>
        </authorList>
    </citation>
    <scope>NUCLEOTIDE SEQUENCE</scope>
    <source>
        <strain evidence="6">JEL0513</strain>
    </source>
</reference>
<gene>
    <name evidence="6" type="ORF">HK100_012704</name>
</gene>
<keyword evidence="5" id="KW-0812">Transmembrane</keyword>
<name>A0AAD5SZF2_9FUNG</name>
<feature type="region of interest" description="Disordered" evidence="4">
    <location>
        <begin position="516"/>
        <end position="542"/>
    </location>
</feature>
<proteinExistence type="inferred from homology"/>